<dbReference type="PANTHER" id="PTHR44757">
    <property type="entry name" value="DIGUANYLATE CYCLASE DGCP"/>
    <property type="match status" value="1"/>
</dbReference>
<feature type="coiled-coil region" evidence="1">
    <location>
        <begin position="80"/>
        <end position="107"/>
    </location>
</feature>
<dbReference type="PROSITE" id="PS50887">
    <property type="entry name" value="GGDEF"/>
    <property type="match status" value="1"/>
</dbReference>
<dbReference type="AlphaFoldDB" id="A0A1C6UBI5"/>
<dbReference type="Proteomes" id="UP000199696">
    <property type="component" value="Unassembled WGS sequence"/>
</dbReference>
<keyword evidence="4" id="KW-1185">Reference proteome</keyword>
<evidence type="ECO:0000313" key="4">
    <source>
        <dbReference type="Proteomes" id="UP000199696"/>
    </source>
</evidence>
<dbReference type="CDD" id="cd01949">
    <property type="entry name" value="GGDEF"/>
    <property type="match status" value="1"/>
</dbReference>
<evidence type="ECO:0000256" key="1">
    <source>
        <dbReference type="SAM" id="Coils"/>
    </source>
</evidence>
<dbReference type="Pfam" id="PF00990">
    <property type="entry name" value="GGDEF"/>
    <property type="match status" value="1"/>
</dbReference>
<protein>
    <submittedName>
        <fullName evidence="3">Diguanylate cyclase (GGDEF) domain-containing protein</fullName>
    </submittedName>
</protein>
<dbReference type="EMBL" id="FMHY01000002">
    <property type="protein sequence ID" value="SCL51348.1"/>
    <property type="molecule type" value="Genomic_DNA"/>
</dbReference>
<sequence>MHVHLLLHLQWTASMIAHKRRTHPFTEGHPATGYDQEEHGLARSVQVPPGEADSRGEGGRVPDPMTVASGISAAGALVSAWQLRRRALRAEAEIELLQAELVAERHAASHDPLTGLPNRRAFYRLAATLLTDAAGKPLVAVVLDLDDFKLVNDRYGHAAGDQVLVSVAQRLSAFAGDNLVARLGGDEFAGLLASPTVDRRWIEHATRRLCEALAAPIPLGARTVQVTASVGLAPVHCPTQLADALCRADAAMYQAKSVGAAQRPRQLVDTPQLAEC</sequence>
<dbReference type="SMART" id="SM00267">
    <property type="entry name" value="GGDEF"/>
    <property type="match status" value="1"/>
</dbReference>
<dbReference type="OrthoDB" id="23692at2"/>
<organism evidence="3 4">
    <name type="scientific">Micromonospora eburnea</name>
    <dbReference type="NCBI Taxonomy" id="227316"/>
    <lineage>
        <taxon>Bacteria</taxon>
        <taxon>Bacillati</taxon>
        <taxon>Actinomycetota</taxon>
        <taxon>Actinomycetes</taxon>
        <taxon>Micromonosporales</taxon>
        <taxon>Micromonosporaceae</taxon>
        <taxon>Micromonospora</taxon>
    </lineage>
</organism>
<dbReference type="STRING" id="227316.GA0070604_2336"/>
<keyword evidence="1" id="KW-0175">Coiled coil</keyword>
<feature type="domain" description="GGDEF" evidence="2">
    <location>
        <begin position="136"/>
        <end position="270"/>
    </location>
</feature>
<dbReference type="InterPro" id="IPR052155">
    <property type="entry name" value="Biofilm_reg_signaling"/>
</dbReference>
<accession>A0A1C6UBI5</accession>
<dbReference type="InterPro" id="IPR043128">
    <property type="entry name" value="Rev_trsase/Diguanyl_cyclase"/>
</dbReference>
<dbReference type="NCBIfam" id="TIGR00254">
    <property type="entry name" value="GGDEF"/>
    <property type="match status" value="1"/>
</dbReference>
<dbReference type="PANTHER" id="PTHR44757:SF2">
    <property type="entry name" value="BIOFILM ARCHITECTURE MAINTENANCE PROTEIN MBAA"/>
    <property type="match status" value="1"/>
</dbReference>
<dbReference type="SUPFAM" id="SSF55073">
    <property type="entry name" value="Nucleotide cyclase"/>
    <property type="match status" value="1"/>
</dbReference>
<name>A0A1C6UBI5_9ACTN</name>
<gene>
    <name evidence="3" type="ORF">GA0070604_2336</name>
</gene>
<dbReference type="InterPro" id="IPR000160">
    <property type="entry name" value="GGDEF_dom"/>
</dbReference>
<evidence type="ECO:0000259" key="2">
    <source>
        <dbReference type="PROSITE" id="PS50887"/>
    </source>
</evidence>
<dbReference type="Gene3D" id="3.30.70.270">
    <property type="match status" value="1"/>
</dbReference>
<evidence type="ECO:0000313" key="3">
    <source>
        <dbReference type="EMBL" id="SCL51348.1"/>
    </source>
</evidence>
<reference evidence="4" key="1">
    <citation type="submission" date="2016-06" db="EMBL/GenBank/DDBJ databases">
        <authorList>
            <person name="Varghese N."/>
            <person name="Submissions Spin"/>
        </authorList>
    </citation>
    <scope>NUCLEOTIDE SEQUENCE [LARGE SCALE GENOMIC DNA]</scope>
    <source>
        <strain evidence="4">DSM 44814</strain>
    </source>
</reference>
<proteinExistence type="predicted"/>
<dbReference type="InterPro" id="IPR029787">
    <property type="entry name" value="Nucleotide_cyclase"/>
</dbReference>